<keyword evidence="7 9" id="KW-0067">ATP-binding</keyword>
<evidence type="ECO:0000313" key="10">
    <source>
        <dbReference type="EMBL" id="MDH7639147.1"/>
    </source>
</evidence>
<dbReference type="NCBIfam" id="TIGR01313">
    <property type="entry name" value="therm_gnt_kin"/>
    <property type="match status" value="1"/>
</dbReference>
<dbReference type="PANTHER" id="PTHR43442">
    <property type="entry name" value="GLUCONOKINASE-RELATED"/>
    <property type="match status" value="1"/>
</dbReference>
<comment type="catalytic activity">
    <reaction evidence="8 9">
        <text>D-gluconate + ATP = 6-phospho-D-gluconate + ADP + H(+)</text>
        <dbReference type="Rhea" id="RHEA:19433"/>
        <dbReference type="ChEBI" id="CHEBI:15378"/>
        <dbReference type="ChEBI" id="CHEBI:18391"/>
        <dbReference type="ChEBI" id="CHEBI:30616"/>
        <dbReference type="ChEBI" id="CHEBI:58759"/>
        <dbReference type="ChEBI" id="CHEBI:456216"/>
        <dbReference type="EC" id="2.7.1.12"/>
    </reaction>
</comment>
<evidence type="ECO:0000256" key="3">
    <source>
        <dbReference type="ARBA" id="ARBA00012054"/>
    </source>
</evidence>
<organism evidence="10 11">
    <name type="scientific">Sphingomonas oryzagri</name>
    <dbReference type="NCBI Taxonomy" id="3042314"/>
    <lineage>
        <taxon>Bacteria</taxon>
        <taxon>Pseudomonadati</taxon>
        <taxon>Pseudomonadota</taxon>
        <taxon>Alphaproteobacteria</taxon>
        <taxon>Sphingomonadales</taxon>
        <taxon>Sphingomonadaceae</taxon>
        <taxon>Sphingomonas</taxon>
    </lineage>
</organism>
<evidence type="ECO:0000256" key="8">
    <source>
        <dbReference type="ARBA" id="ARBA00048090"/>
    </source>
</evidence>
<gene>
    <name evidence="10" type="ORF">QGN17_10430</name>
</gene>
<dbReference type="PANTHER" id="PTHR43442:SF3">
    <property type="entry name" value="GLUCONOKINASE-RELATED"/>
    <property type="match status" value="1"/>
</dbReference>
<comment type="pathway">
    <text evidence="1">Carbohydrate acid metabolism.</text>
</comment>
<keyword evidence="11" id="KW-1185">Reference proteome</keyword>
<accession>A0ABT6N1S9</accession>
<keyword evidence="4 9" id="KW-0808">Transferase</keyword>
<protein>
    <recommendedName>
        <fullName evidence="3 9">Gluconokinase</fullName>
        <ecNumber evidence="3 9">2.7.1.12</ecNumber>
    </recommendedName>
</protein>
<proteinExistence type="inferred from homology"/>
<comment type="similarity">
    <text evidence="2 9">Belongs to the gluconokinase GntK/GntV family.</text>
</comment>
<dbReference type="Proteomes" id="UP001160625">
    <property type="component" value="Unassembled WGS sequence"/>
</dbReference>
<evidence type="ECO:0000256" key="5">
    <source>
        <dbReference type="ARBA" id="ARBA00022741"/>
    </source>
</evidence>
<dbReference type="InterPro" id="IPR027417">
    <property type="entry name" value="P-loop_NTPase"/>
</dbReference>
<evidence type="ECO:0000256" key="2">
    <source>
        <dbReference type="ARBA" id="ARBA00008420"/>
    </source>
</evidence>
<dbReference type="EMBL" id="JARYGZ010000001">
    <property type="protein sequence ID" value="MDH7639147.1"/>
    <property type="molecule type" value="Genomic_DNA"/>
</dbReference>
<dbReference type="RefSeq" id="WP_281045197.1">
    <property type="nucleotide sequence ID" value="NZ_JARYGZ010000001.1"/>
</dbReference>
<keyword evidence="6 9" id="KW-0418">Kinase</keyword>
<evidence type="ECO:0000256" key="9">
    <source>
        <dbReference type="RuleBase" id="RU363066"/>
    </source>
</evidence>
<dbReference type="GO" id="GO:0046316">
    <property type="term" value="F:gluconokinase activity"/>
    <property type="evidence" value="ECO:0007669"/>
    <property type="project" value="UniProtKB-EC"/>
</dbReference>
<sequence>MGVSGSGKSTLGALLAARLDATFLEGDSFHSEANVAKMRGGIPLTDEDRWPWLDRLGGAMAEGVARDGLVVAACSALRRGYRERLAAATGTPIVFVLLDTAQTELARRLGNRPGHYMPASLLDSQLRTLERPSGDEPAVIFDSSEAPEALCDKVLEWLPRRMMETR</sequence>
<comment type="caution">
    <text evidence="10">The sequence shown here is derived from an EMBL/GenBank/DDBJ whole genome shotgun (WGS) entry which is preliminary data.</text>
</comment>
<dbReference type="EC" id="2.7.1.12" evidence="3 9"/>
<evidence type="ECO:0000256" key="7">
    <source>
        <dbReference type="ARBA" id="ARBA00022840"/>
    </source>
</evidence>
<keyword evidence="5 9" id="KW-0547">Nucleotide-binding</keyword>
<evidence type="ECO:0000256" key="4">
    <source>
        <dbReference type="ARBA" id="ARBA00022679"/>
    </source>
</evidence>
<reference evidence="10" key="1">
    <citation type="submission" date="2023-04" db="EMBL/GenBank/DDBJ databases">
        <title>Sphingomonas sp. MAHUQ-71 isolated from rice field.</title>
        <authorList>
            <person name="Huq M.A."/>
        </authorList>
    </citation>
    <scope>NUCLEOTIDE SEQUENCE</scope>
    <source>
        <strain evidence="10">MAHUQ-71</strain>
    </source>
</reference>
<dbReference type="Pfam" id="PF13671">
    <property type="entry name" value="AAA_33"/>
    <property type="match status" value="1"/>
</dbReference>
<evidence type="ECO:0000256" key="1">
    <source>
        <dbReference type="ARBA" id="ARBA00004761"/>
    </source>
</evidence>
<dbReference type="CDD" id="cd02021">
    <property type="entry name" value="GntK"/>
    <property type="match status" value="1"/>
</dbReference>
<dbReference type="SUPFAM" id="SSF52540">
    <property type="entry name" value="P-loop containing nucleoside triphosphate hydrolases"/>
    <property type="match status" value="1"/>
</dbReference>
<evidence type="ECO:0000313" key="11">
    <source>
        <dbReference type="Proteomes" id="UP001160625"/>
    </source>
</evidence>
<evidence type="ECO:0000256" key="6">
    <source>
        <dbReference type="ARBA" id="ARBA00022777"/>
    </source>
</evidence>
<dbReference type="Gene3D" id="3.40.50.300">
    <property type="entry name" value="P-loop containing nucleotide triphosphate hydrolases"/>
    <property type="match status" value="1"/>
</dbReference>
<dbReference type="InterPro" id="IPR006001">
    <property type="entry name" value="Therm_gnt_kin"/>
</dbReference>
<name>A0ABT6N1S9_9SPHN</name>